<accession>A0AAE3YJZ9</accession>
<dbReference type="GO" id="GO:0000160">
    <property type="term" value="P:phosphorelay signal transduction system"/>
    <property type="evidence" value="ECO:0007669"/>
    <property type="project" value="InterPro"/>
</dbReference>
<dbReference type="SMART" id="SM01043">
    <property type="entry name" value="BTAD"/>
    <property type="match status" value="1"/>
</dbReference>
<organism evidence="7 8">
    <name type="scientific">Catenuloplanes atrovinosus</name>
    <dbReference type="NCBI Taxonomy" id="137266"/>
    <lineage>
        <taxon>Bacteria</taxon>
        <taxon>Bacillati</taxon>
        <taxon>Actinomycetota</taxon>
        <taxon>Actinomycetes</taxon>
        <taxon>Micromonosporales</taxon>
        <taxon>Micromonosporaceae</taxon>
        <taxon>Catenuloplanes</taxon>
    </lineage>
</organism>
<protein>
    <submittedName>
        <fullName evidence="7">DNA-binding SARP family transcriptional activator</fullName>
    </submittedName>
</protein>
<dbReference type="InterPro" id="IPR016032">
    <property type="entry name" value="Sig_transdc_resp-reg_C-effctor"/>
</dbReference>
<dbReference type="AlphaFoldDB" id="A0AAE3YJZ9"/>
<evidence type="ECO:0000313" key="8">
    <source>
        <dbReference type="Proteomes" id="UP001183643"/>
    </source>
</evidence>
<dbReference type="PANTHER" id="PTHR35807">
    <property type="entry name" value="TRANSCRIPTIONAL REGULATOR REDD-RELATED"/>
    <property type="match status" value="1"/>
</dbReference>
<name>A0AAE3YJZ9_9ACTN</name>
<dbReference type="InterPro" id="IPR011990">
    <property type="entry name" value="TPR-like_helical_dom_sf"/>
</dbReference>
<dbReference type="SUPFAM" id="SSF48452">
    <property type="entry name" value="TPR-like"/>
    <property type="match status" value="1"/>
</dbReference>
<evidence type="ECO:0000256" key="1">
    <source>
        <dbReference type="ARBA" id="ARBA00005820"/>
    </source>
</evidence>
<dbReference type="PANTHER" id="PTHR35807:SF1">
    <property type="entry name" value="TRANSCRIPTIONAL REGULATOR REDD"/>
    <property type="match status" value="1"/>
</dbReference>
<dbReference type="SMART" id="SM00862">
    <property type="entry name" value="Trans_reg_C"/>
    <property type="match status" value="1"/>
</dbReference>
<gene>
    <name evidence="7" type="ORF">J2S41_001658</name>
</gene>
<comment type="caution">
    <text evidence="7">The sequence shown here is derived from an EMBL/GenBank/DDBJ whole genome shotgun (WGS) entry which is preliminary data.</text>
</comment>
<evidence type="ECO:0000313" key="7">
    <source>
        <dbReference type="EMBL" id="MDR7274880.1"/>
    </source>
</evidence>
<sequence length="277" mass="30274">MSELEMEVGLLGPIKVWSAGSERYAGPPRQREVLAVLALHRGREMSVGQITAAVWGARAPSSAENLVHTYVGRLRRALAGVRGDPGSGTPLRSHRPGYELVLDPAGLDVARFEERARRAQAAFARADLPAARAALQEGLAEWRGPALYEACGPLAEAERARLEEMHREMAEELVYARLVMGDHHGLVPDLRRMTVEDPLRERLWALLLVALDRASRRAEALHAYDEARKALVSRLGVEPGPELQALHRDLLRAVPAVVSPAARPYPGWTPIGAPTSS</sequence>
<comment type="similarity">
    <text evidence="1">Belongs to the AfsR/DnrI/RedD regulatory family.</text>
</comment>
<dbReference type="InterPro" id="IPR005158">
    <property type="entry name" value="BTAD"/>
</dbReference>
<feature type="domain" description="OmpR/PhoB-type" evidence="6">
    <location>
        <begin position="1"/>
        <end position="102"/>
    </location>
</feature>
<dbReference type="PROSITE" id="PS51755">
    <property type="entry name" value="OMPR_PHOB"/>
    <property type="match status" value="1"/>
</dbReference>
<keyword evidence="3 5" id="KW-0238">DNA-binding</keyword>
<evidence type="ECO:0000256" key="4">
    <source>
        <dbReference type="ARBA" id="ARBA00023163"/>
    </source>
</evidence>
<dbReference type="InterPro" id="IPR001867">
    <property type="entry name" value="OmpR/PhoB-type_DNA-bd"/>
</dbReference>
<keyword evidence="4" id="KW-0804">Transcription</keyword>
<dbReference type="Pfam" id="PF03704">
    <property type="entry name" value="BTAD"/>
    <property type="match status" value="1"/>
</dbReference>
<dbReference type="Pfam" id="PF00486">
    <property type="entry name" value="Trans_reg_C"/>
    <property type="match status" value="1"/>
</dbReference>
<feature type="DNA-binding region" description="OmpR/PhoB-type" evidence="5">
    <location>
        <begin position="1"/>
        <end position="102"/>
    </location>
</feature>
<evidence type="ECO:0000256" key="2">
    <source>
        <dbReference type="ARBA" id="ARBA00023015"/>
    </source>
</evidence>
<evidence type="ECO:0000256" key="5">
    <source>
        <dbReference type="PROSITE-ProRule" id="PRU01091"/>
    </source>
</evidence>
<dbReference type="RefSeq" id="WP_310365129.1">
    <property type="nucleotide sequence ID" value="NZ_JAVDYB010000001.1"/>
</dbReference>
<dbReference type="Gene3D" id="1.25.40.10">
    <property type="entry name" value="Tetratricopeptide repeat domain"/>
    <property type="match status" value="1"/>
</dbReference>
<dbReference type="CDD" id="cd15831">
    <property type="entry name" value="BTAD"/>
    <property type="match status" value="1"/>
</dbReference>
<reference evidence="7" key="1">
    <citation type="submission" date="2023-07" db="EMBL/GenBank/DDBJ databases">
        <title>Sequencing the genomes of 1000 actinobacteria strains.</title>
        <authorList>
            <person name="Klenk H.-P."/>
        </authorList>
    </citation>
    <scope>NUCLEOTIDE SEQUENCE</scope>
    <source>
        <strain evidence="7">DSM 44707</strain>
    </source>
</reference>
<proteinExistence type="inferred from homology"/>
<dbReference type="Proteomes" id="UP001183643">
    <property type="component" value="Unassembled WGS sequence"/>
</dbReference>
<dbReference type="GO" id="GO:0006355">
    <property type="term" value="P:regulation of DNA-templated transcription"/>
    <property type="evidence" value="ECO:0007669"/>
    <property type="project" value="InterPro"/>
</dbReference>
<dbReference type="InterPro" id="IPR036388">
    <property type="entry name" value="WH-like_DNA-bd_sf"/>
</dbReference>
<dbReference type="Gene3D" id="1.10.10.10">
    <property type="entry name" value="Winged helix-like DNA-binding domain superfamily/Winged helix DNA-binding domain"/>
    <property type="match status" value="1"/>
</dbReference>
<keyword evidence="8" id="KW-1185">Reference proteome</keyword>
<dbReference type="EMBL" id="JAVDYB010000001">
    <property type="protein sequence ID" value="MDR7274880.1"/>
    <property type="molecule type" value="Genomic_DNA"/>
</dbReference>
<dbReference type="InterPro" id="IPR051677">
    <property type="entry name" value="AfsR-DnrI-RedD_regulator"/>
</dbReference>
<keyword evidence="2" id="KW-0805">Transcription regulation</keyword>
<dbReference type="GO" id="GO:0003677">
    <property type="term" value="F:DNA binding"/>
    <property type="evidence" value="ECO:0007669"/>
    <property type="project" value="UniProtKB-UniRule"/>
</dbReference>
<dbReference type="SUPFAM" id="SSF46894">
    <property type="entry name" value="C-terminal effector domain of the bipartite response regulators"/>
    <property type="match status" value="1"/>
</dbReference>
<evidence type="ECO:0000256" key="3">
    <source>
        <dbReference type="ARBA" id="ARBA00023125"/>
    </source>
</evidence>
<evidence type="ECO:0000259" key="6">
    <source>
        <dbReference type="PROSITE" id="PS51755"/>
    </source>
</evidence>